<proteinExistence type="predicted"/>
<comment type="caution">
    <text evidence="1">The sequence shown here is derived from an EMBL/GenBank/DDBJ whole genome shotgun (WGS) entry which is preliminary data.</text>
</comment>
<organism evidence="1 2">
    <name type="scientific">Rhodococcus baikonurensis</name>
    <dbReference type="NCBI Taxonomy" id="172041"/>
    <lineage>
        <taxon>Bacteria</taxon>
        <taxon>Bacillati</taxon>
        <taxon>Actinomycetota</taxon>
        <taxon>Actinomycetes</taxon>
        <taxon>Mycobacteriales</taxon>
        <taxon>Nocardiaceae</taxon>
        <taxon>Rhodococcus</taxon>
        <taxon>Rhodococcus erythropolis group</taxon>
    </lineage>
</organism>
<accession>A0ABV5XTQ5</accession>
<evidence type="ECO:0000313" key="1">
    <source>
        <dbReference type="EMBL" id="MFB9785446.1"/>
    </source>
</evidence>
<reference evidence="1 2" key="1">
    <citation type="submission" date="2024-09" db="EMBL/GenBank/DDBJ databases">
        <authorList>
            <person name="Sun Q."/>
            <person name="Mori K."/>
        </authorList>
    </citation>
    <scope>NUCLEOTIDE SEQUENCE [LARGE SCALE GENOMIC DNA]</scope>
    <source>
        <strain evidence="1 2">JCM 11411</strain>
    </source>
</reference>
<name>A0ABV5XTQ5_9NOCA</name>
<evidence type="ECO:0000313" key="2">
    <source>
        <dbReference type="Proteomes" id="UP001589587"/>
    </source>
</evidence>
<gene>
    <name evidence="1" type="ORF">ACFFQ6_37745</name>
</gene>
<sequence length="105" mass="12074">EAPLSVYRMTGDDLVAEYQYLYDRFDRHTPNQKARFYYVNGEMKARGLEHGMPTPAARDHDDAWDGEIRDSRVTRITALHGFPVDFTVSNRCAIHTHQGPGINEH</sequence>
<dbReference type="EMBL" id="JBHMAS010000127">
    <property type="protein sequence ID" value="MFB9785446.1"/>
    <property type="molecule type" value="Genomic_DNA"/>
</dbReference>
<dbReference type="RefSeq" id="WP_378377569.1">
    <property type="nucleotide sequence ID" value="NZ_JBHMAS010000127.1"/>
</dbReference>
<protein>
    <submittedName>
        <fullName evidence="1">Uncharacterized protein</fullName>
    </submittedName>
</protein>
<feature type="non-terminal residue" evidence="1">
    <location>
        <position position="1"/>
    </location>
</feature>
<keyword evidence="2" id="KW-1185">Reference proteome</keyword>
<dbReference type="Proteomes" id="UP001589587">
    <property type="component" value="Unassembled WGS sequence"/>
</dbReference>